<proteinExistence type="predicted"/>
<comment type="caution">
    <text evidence="1">The sequence shown here is derived from an EMBL/GenBank/DDBJ whole genome shotgun (WGS) entry which is preliminary data.</text>
</comment>
<dbReference type="EMBL" id="PIPK01000017">
    <property type="protein sequence ID" value="RUO19083.1"/>
    <property type="molecule type" value="Genomic_DNA"/>
</dbReference>
<dbReference type="Proteomes" id="UP000287865">
    <property type="component" value="Unassembled WGS sequence"/>
</dbReference>
<dbReference type="RefSeq" id="WP_111570382.1">
    <property type="nucleotide sequence ID" value="NZ_PIPK01000017.1"/>
</dbReference>
<organism evidence="1 2">
    <name type="scientific">Aliidiomarina maris</name>
    <dbReference type="NCBI Taxonomy" id="531312"/>
    <lineage>
        <taxon>Bacteria</taxon>
        <taxon>Pseudomonadati</taxon>
        <taxon>Pseudomonadota</taxon>
        <taxon>Gammaproteobacteria</taxon>
        <taxon>Alteromonadales</taxon>
        <taxon>Idiomarinaceae</taxon>
        <taxon>Aliidiomarina</taxon>
    </lineage>
</organism>
<evidence type="ECO:0000313" key="1">
    <source>
        <dbReference type="EMBL" id="RUO19083.1"/>
    </source>
</evidence>
<protein>
    <submittedName>
        <fullName evidence="1">Uncharacterized protein</fullName>
    </submittedName>
</protein>
<name>A0ABY0BNM1_9GAMM</name>
<evidence type="ECO:0000313" key="2">
    <source>
        <dbReference type="Proteomes" id="UP000287865"/>
    </source>
</evidence>
<accession>A0ABY0BNM1</accession>
<reference evidence="1 2" key="1">
    <citation type="journal article" date="2018" name="Front. Microbiol.">
        <title>Genome-Based Analysis Reveals the Taxonomy and Diversity of the Family Idiomarinaceae.</title>
        <authorList>
            <person name="Liu Y."/>
            <person name="Lai Q."/>
            <person name="Shao Z."/>
        </authorList>
    </citation>
    <scope>NUCLEOTIDE SEQUENCE [LARGE SCALE GENOMIC DNA]</scope>
    <source>
        <strain evidence="1 2">CF12-14</strain>
    </source>
</reference>
<keyword evidence="2" id="KW-1185">Reference proteome</keyword>
<sequence>MDFYLVSSGTDIDAFMNSMYFFSFLFTQDYLASAKRHPLVGGKIIAPVKIFRMGSYLLFVRRSISAYRGRPQLSFYSNKNYYLKMMGRSVAWKDENGRVQWSTMAAEEQRLRLGRE</sequence>
<gene>
    <name evidence="1" type="ORF">CWE07_13325</name>
</gene>